<reference evidence="2" key="1">
    <citation type="submission" date="2016-10" db="EMBL/GenBank/DDBJ databases">
        <authorList>
            <person name="de Groot N.N."/>
        </authorList>
    </citation>
    <scope>NUCLEOTIDE SEQUENCE [LARGE SCALE GENOMIC DNA]</scope>
    <source>
        <strain evidence="2">DSM 17908</strain>
    </source>
</reference>
<reference evidence="3" key="2">
    <citation type="submission" date="2016-10" db="EMBL/GenBank/DDBJ databases">
        <authorList>
            <person name="Varghese N."/>
            <person name="Submissions S."/>
        </authorList>
    </citation>
    <scope>NUCLEOTIDE SEQUENCE [LARGE SCALE GENOMIC DNA]</scope>
    <source>
        <strain evidence="3">DSM 17908</strain>
    </source>
</reference>
<protein>
    <submittedName>
        <fullName evidence="2">Uncharacterized protein</fullName>
    </submittedName>
</protein>
<organism evidence="2 3">
    <name type="scientific">Xenorhabdus mauleonii</name>
    <dbReference type="NCBI Taxonomy" id="351675"/>
    <lineage>
        <taxon>Bacteria</taxon>
        <taxon>Pseudomonadati</taxon>
        <taxon>Pseudomonadota</taxon>
        <taxon>Gammaproteobacteria</taxon>
        <taxon>Enterobacterales</taxon>
        <taxon>Morganellaceae</taxon>
        <taxon>Xenorhabdus</taxon>
    </lineage>
</organism>
<dbReference type="Proteomes" id="UP000198919">
    <property type="component" value="Unassembled WGS sequence"/>
</dbReference>
<evidence type="ECO:0000313" key="3">
    <source>
        <dbReference type="Proteomes" id="UP000198919"/>
    </source>
</evidence>
<keyword evidence="4" id="KW-1185">Reference proteome</keyword>
<dbReference type="EMBL" id="NITY01000002">
    <property type="protein sequence ID" value="PHM45312.1"/>
    <property type="molecule type" value="Genomic_DNA"/>
</dbReference>
<evidence type="ECO:0000313" key="2">
    <source>
        <dbReference type="EMBL" id="SFI88708.1"/>
    </source>
</evidence>
<proteinExistence type="predicted"/>
<dbReference type="AlphaFoldDB" id="A0A1I3LVB2"/>
<dbReference type="RefSeq" id="WP_139216933.1">
    <property type="nucleotide sequence ID" value="NZ_CAWNQB010000012.1"/>
</dbReference>
<evidence type="ECO:0000313" key="1">
    <source>
        <dbReference type="EMBL" id="PHM45312.1"/>
    </source>
</evidence>
<dbReference type="EMBL" id="FORG01000004">
    <property type="protein sequence ID" value="SFI88708.1"/>
    <property type="molecule type" value="Genomic_DNA"/>
</dbReference>
<dbReference type="OrthoDB" id="6446517at2"/>
<name>A0A1I3LVB2_9GAMM</name>
<dbReference type="Proteomes" id="UP000224607">
    <property type="component" value="Unassembled WGS sequence"/>
</dbReference>
<reference evidence="1 4" key="3">
    <citation type="journal article" date="2017" name="Nat. Microbiol.">
        <title>Natural product diversity associated with the nematode symbionts Photorhabdus and Xenorhabdus.</title>
        <authorList>
            <person name="Tobias N.J."/>
            <person name="Wolff H."/>
            <person name="Djahanschiri B."/>
            <person name="Grundmann F."/>
            <person name="Kronenwerth M."/>
            <person name="Shi Y.M."/>
            <person name="Simonyi S."/>
            <person name="Grun P."/>
            <person name="Shapiro-Ilan D."/>
            <person name="Pidot S.J."/>
            <person name="Stinear T.P."/>
            <person name="Ebersberger I."/>
            <person name="Bode H.B."/>
        </authorList>
    </citation>
    <scope>NUCLEOTIDE SEQUENCE [LARGE SCALE GENOMIC DNA]</scope>
    <source>
        <strain evidence="1 4">DSM 17908</strain>
    </source>
</reference>
<sequence length="69" mass="7633">MMSQYIVTYNGLGSDNSVLVSSQISFDFDWSDNAVNDFLNLVIDTASSNANQLNNSVARISIVRIYNLP</sequence>
<accession>A0A1I3LVB2</accession>
<gene>
    <name evidence="2" type="ORF">SAMN05421680_10479</name>
    <name evidence="1" type="ORF">Xmau_00962</name>
</gene>
<evidence type="ECO:0000313" key="4">
    <source>
        <dbReference type="Proteomes" id="UP000224607"/>
    </source>
</evidence>